<evidence type="ECO:0000313" key="11">
    <source>
        <dbReference type="EMBL" id="CAF9905089.1"/>
    </source>
</evidence>
<protein>
    <recommendedName>
        <fullName evidence="10">Adenylate kinase isoenzyme 6 homolog</fullName>
        <shortName evidence="10">AK6</shortName>
        <ecNumber evidence="10">2.7.4.3</ecNumber>
    </recommendedName>
    <alternativeName>
        <fullName evidence="10">Dual activity adenylate kinase/ATPase</fullName>
        <shortName evidence="10">AK/ATPase</shortName>
    </alternativeName>
</protein>
<keyword evidence="12" id="KW-1185">Reference proteome</keyword>
<evidence type="ECO:0000256" key="3">
    <source>
        <dbReference type="ARBA" id="ARBA00022517"/>
    </source>
</evidence>
<feature type="region of interest" description="NMPbind" evidence="10">
    <location>
        <begin position="35"/>
        <end position="58"/>
    </location>
</feature>
<dbReference type="EC" id="2.7.4.3" evidence="10"/>
<dbReference type="GO" id="GO:0005634">
    <property type="term" value="C:nucleus"/>
    <property type="evidence" value="ECO:0007669"/>
    <property type="project" value="UniProtKB-SubCell"/>
</dbReference>
<comment type="subcellular location">
    <subcellularLocation>
        <location evidence="10">Cytoplasm</location>
    </subcellularLocation>
    <subcellularLocation>
        <location evidence="10">Nucleus</location>
    </subcellularLocation>
</comment>
<evidence type="ECO:0000256" key="10">
    <source>
        <dbReference type="HAMAP-Rule" id="MF_03173"/>
    </source>
</evidence>
<comment type="function">
    <text evidence="10">Broad-specificity nucleoside monophosphate (NMP) kinase that catalyzes the reversible transfer of the terminal phosphate group between nucleoside triphosphates and monophosphates. Has also ATPase activity. Involved in the late cytoplasmic maturation steps of the 40S ribosomal particles, specifically 18S rRNA maturation. While NMP activity is not required for ribosome maturation, ATPase activity is. Associates transiently with small ribosomal subunit protein uS11. ATP hydrolysis breaks the interaction with uS11. May temporarily remove uS11 from the ribosome to enable a conformational change of the ribosomal RNA that is needed for the final maturation step of the small ribosomal subunit. Its NMP activity may have a role in nuclear energy homeostasis.</text>
</comment>
<reference evidence="11" key="1">
    <citation type="submission" date="2021-03" db="EMBL/GenBank/DDBJ databases">
        <authorList>
            <person name="Tagirdzhanova G."/>
        </authorList>
    </citation>
    <scope>NUCLEOTIDE SEQUENCE</scope>
</reference>
<keyword evidence="5 10" id="KW-0808">Transferase</keyword>
<keyword evidence="8 10" id="KW-0067">ATP-binding</keyword>
<feature type="binding site" evidence="10">
    <location>
        <position position="111"/>
    </location>
    <ligand>
        <name>ATP</name>
        <dbReference type="ChEBI" id="CHEBI:30616"/>
    </ligand>
</feature>
<dbReference type="Proteomes" id="UP000664534">
    <property type="component" value="Unassembled WGS sequence"/>
</dbReference>
<dbReference type="GO" id="GO:0004017">
    <property type="term" value="F:AMP kinase activity"/>
    <property type="evidence" value="ECO:0007669"/>
    <property type="project" value="UniProtKB-UniRule"/>
</dbReference>
<dbReference type="HAMAP" id="MF_00039">
    <property type="entry name" value="Adenylate_kinase_AK6"/>
    <property type="match status" value="1"/>
</dbReference>
<accession>A0A8H3EEK4</accession>
<keyword evidence="6 10" id="KW-0547">Nucleotide-binding</keyword>
<comment type="caution">
    <text evidence="10">Lacks conserved residue(s) required for the propagation of feature annotation.</text>
</comment>
<feature type="region of interest" description="LID" evidence="10">
    <location>
        <begin position="110"/>
        <end position="120"/>
    </location>
</feature>
<dbReference type="SUPFAM" id="SSF52540">
    <property type="entry name" value="P-loop containing nucleoside triphosphate hydrolases"/>
    <property type="match status" value="1"/>
</dbReference>
<evidence type="ECO:0000256" key="2">
    <source>
        <dbReference type="ARBA" id="ARBA00022490"/>
    </source>
</evidence>
<dbReference type="InterPro" id="IPR020618">
    <property type="entry name" value="Adenyl_kinase_AK6"/>
</dbReference>
<feature type="binding site" evidence="10">
    <location>
        <position position="20"/>
    </location>
    <ligand>
        <name>ATP</name>
        <dbReference type="ChEBI" id="CHEBI:30616"/>
    </ligand>
</feature>
<evidence type="ECO:0000313" key="12">
    <source>
        <dbReference type="Proteomes" id="UP000664534"/>
    </source>
</evidence>
<evidence type="ECO:0000256" key="9">
    <source>
        <dbReference type="ARBA" id="ARBA00023242"/>
    </source>
</evidence>
<keyword evidence="9 10" id="KW-0539">Nucleus</keyword>
<comment type="catalytic activity">
    <reaction evidence="10">
        <text>ATP + H2O = ADP + phosphate + H(+)</text>
        <dbReference type="Rhea" id="RHEA:13065"/>
        <dbReference type="ChEBI" id="CHEBI:15377"/>
        <dbReference type="ChEBI" id="CHEBI:15378"/>
        <dbReference type="ChEBI" id="CHEBI:30616"/>
        <dbReference type="ChEBI" id="CHEBI:43474"/>
        <dbReference type="ChEBI" id="CHEBI:456216"/>
    </reaction>
</comment>
<organism evidence="11 12">
    <name type="scientific">Imshaugia aleurites</name>
    <dbReference type="NCBI Taxonomy" id="172621"/>
    <lineage>
        <taxon>Eukaryota</taxon>
        <taxon>Fungi</taxon>
        <taxon>Dikarya</taxon>
        <taxon>Ascomycota</taxon>
        <taxon>Pezizomycotina</taxon>
        <taxon>Lecanoromycetes</taxon>
        <taxon>OSLEUM clade</taxon>
        <taxon>Lecanoromycetidae</taxon>
        <taxon>Lecanorales</taxon>
        <taxon>Lecanorineae</taxon>
        <taxon>Parmeliaceae</taxon>
        <taxon>Imshaugia</taxon>
    </lineage>
</organism>
<keyword evidence="3 10" id="KW-0690">Ribosome biogenesis</keyword>
<dbReference type="Gene3D" id="3.40.50.300">
    <property type="entry name" value="P-loop containing nucleotide triphosphate hydrolases"/>
    <property type="match status" value="1"/>
</dbReference>
<dbReference type="OrthoDB" id="10251185at2759"/>
<evidence type="ECO:0000256" key="4">
    <source>
        <dbReference type="ARBA" id="ARBA00022552"/>
    </source>
</evidence>
<dbReference type="GO" id="GO:0016887">
    <property type="term" value="F:ATP hydrolysis activity"/>
    <property type="evidence" value="ECO:0007669"/>
    <property type="project" value="UniProtKB-UniRule"/>
</dbReference>
<evidence type="ECO:0000256" key="8">
    <source>
        <dbReference type="ARBA" id="ARBA00022840"/>
    </source>
</evidence>
<evidence type="ECO:0000256" key="7">
    <source>
        <dbReference type="ARBA" id="ARBA00022777"/>
    </source>
</evidence>
<evidence type="ECO:0000256" key="5">
    <source>
        <dbReference type="ARBA" id="ARBA00022679"/>
    </source>
</evidence>
<evidence type="ECO:0000256" key="6">
    <source>
        <dbReference type="ARBA" id="ARBA00022741"/>
    </source>
</evidence>
<dbReference type="GO" id="GO:0005524">
    <property type="term" value="F:ATP binding"/>
    <property type="evidence" value="ECO:0007669"/>
    <property type="project" value="UniProtKB-KW"/>
</dbReference>
<keyword evidence="4 10" id="KW-0698">rRNA processing</keyword>
<dbReference type="PANTHER" id="PTHR12595:SF0">
    <property type="entry name" value="ADENYLATE KINASE ISOENZYME 6"/>
    <property type="match status" value="1"/>
</dbReference>
<dbReference type="EMBL" id="CAJPDT010000001">
    <property type="protein sequence ID" value="CAF9905089.1"/>
    <property type="molecule type" value="Genomic_DNA"/>
</dbReference>
<sequence length="177" mass="20109">MPRTQPNIIITGTPGVGKTSHCDVLAVNTGLKHLSINRIVKDRGCHDGWDDEHQSWIVDEDKLLDSLEDELPLGGHIIDWHACDLFPKSWIDLVVVLRTDSTKLYDRLKARKYPEQKLQENLDSEIMEVLLDEARGSYDQGIVVELRSDEADDIEGNVGRIETWIKHWEQDQVASAA</sequence>
<keyword evidence="7 10" id="KW-0418">Kinase</keyword>
<evidence type="ECO:0000256" key="1">
    <source>
        <dbReference type="ARBA" id="ARBA00000582"/>
    </source>
</evidence>
<dbReference type="InterPro" id="IPR027417">
    <property type="entry name" value="P-loop_NTPase"/>
</dbReference>
<keyword evidence="2 10" id="KW-0963">Cytoplasm</keyword>
<feature type="binding site" evidence="10">
    <location>
        <position position="15"/>
    </location>
    <ligand>
        <name>ATP</name>
        <dbReference type="ChEBI" id="CHEBI:30616"/>
    </ligand>
</feature>
<dbReference type="GO" id="GO:0005737">
    <property type="term" value="C:cytoplasm"/>
    <property type="evidence" value="ECO:0007669"/>
    <property type="project" value="UniProtKB-SubCell"/>
</dbReference>
<comment type="subunit">
    <text evidence="10">Interacts with small ribosomal subunit protein uS11. Not a structural component of 43S pre-ribosomes, but transiently interacts with them by binding to uS11.</text>
</comment>
<dbReference type="FunFam" id="3.40.50.300:FF:000372">
    <property type="entry name" value="Adenylate kinase isoenzyme 6 homolog"/>
    <property type="match status" value="1"/>
</dbReference>
<dbReference type="GO" id="GO:0006364">
    <property type="term" value="P:rRNA processing"/>
    <property type="evidence" value="ECO:0007669"/>
    <property type="project" value="UniProtKB-KW"/>
</dbReference>
<dbReference type="AlphaFoldDB" id="A0A8H3EEK4"/>
<feature type="binding site" evidence="10">
    <location>
        <position position="17"/>
    </location>
    <ligand>
        <name>ATP</name>
        <dbReference type="ChEBI" id="CHEBI:30616"/>
    </ligand>
</feature>
<comment type="catalytic activity">
    <reaction evidence="1 10">
        <text>AMP + ATP = 2 ADP</text>
        <dbReference type="Rhea" id="RHEA:12973"/>
        <dbReference type="ChEBI" id="CHEBI:30616"/>
        <dbReference type="ChEBI" id="CHEBI:456215"/>
        <dbReference type="ChEBI" id="CHEBI:456216"/>
        <dbReference type="EC" id="2.7.4.3"/>
    </reaction>
</comment>
<feature type="binding site" evidence="10">
    <location>
        <position position="19"/>
    </location>
    <ligand>
        <name>ATP</name>
        <dbReference type="ChEBI" id="CHEBI:30616"/>
    </ligand>
</feature>
<comment type="caution">
    <text evidence="11">The sequence shown here is derived from an EMBL/GenBank/DDBJ whole genome shotgun (WGS) entry which is preliminary data.</text>
</comment>
<dbReference type="Pfam" id="PF13238">
    <property type="entry name" value="AAA_18"/>
    <property type="match status" value="1"/>
</dbReference>
<proteinExistence type="inferred from homology"/>
<dbReference type="GO" id="GO:0042274">
    <property type="term" value="P:ribosomal small subunit biogenesis"/>
    <property type="evidence" value="ECO:0007669"/>
    <property type="project" value="UniProtKB-UniRule"/>
</dbReference>
<dbReference type="PANTHER" id="PTHR12595">
    <property type="entry name" value="POS9-ACTIVATING FACTOR FAP7-RELATED"/>
    <property type="match status" value="1"/>
</dbReference>
<feature type="binding site" evidence="10">
    <location>
        <position position="18"/>
    </location>
    <ligand>
        <name>ATP</name>
        <dbReference type="ChEBI" id="CHEBI:30616"/>
    </ligand>
</feature>
<comment type="similarity">
    <text evidence="10">Belongs to the adenylate kinase family. AK6 subfamily.</text>
</comment>
<gene>
    <name evidence="11" type="primary">FAP7</name>
    <name evidence="11" type="ORF">IMSHALPRED_000257</name>
</gene>
<name>A0A8H3EEK4_9LECA</name>